<evidence type="ECO:0000313" key="1">
    <source>
        <dbReference type="EMBL" id="KAI8026345.1"/>
    </source>
</evidence>
<name>A0ACC0ILK9_9ERIC</name>
<organism evidence="1 2">
    <name type="scientific">Camellia lanceoleosa</name>
    <dbReference type="NCBI Taxonomy" id="1840588"/>
    <lineage>
        <taxon>Eukaryota</taxon>
        <taxon>Viridiplantae</taxon>
        <taxon>Streptophyta</taxon>
        <taxon>Embryophyta</taxon>
        <taxon>Tracheophyta</taxon>
        <taxon>Spermatophyta</taxon>
        <taxon>Magnoliopsida</taxon>
        <taxon>eudicotyledons</taxon>
        <taxon>Gunneridae</taxon>
        <taxon>Pentapetalae</taxon>
        <taxon>asterids</taxon>
        <taxon>Ericales</taxon>
        <taxon>Theaceae</taxon>
        <taxon>Camellia</taxon>
    </lineage>
</organism>
<dbReference type="EMBL" id="CM045760">
    <property type="protein sequence ID" value="KAI8026345.1"/>
    <property type="molecule type" value="Genomic_DNA"/>
</dbReference>
<keyword evidence="2" id="KW-1185">Reference proteome</keyword>
<gene>
    <name evidence="1" type="ORF">LOK49_LG02G00712</name>
</gene>
<accession>A0ACC0ILK9</accession>
<comment type="caution">
    <text evidence="1">The sequence shown here is derived from an EMBL/GenBank/DDBJ whole genome shotgun (WGS) entry which is preliminary data.</text>
</comment>
<sequence>MSREGNEATNGETSGDVRHACRSSDRDTPNHPEIVVDASPVSCILAMLEQTECNGIDDVVERVAGDVVVVSPLLANRRKGDDWPNSFVRNIKGKMMMQQKKDIISSAYERYGDGATMWVRRVDGNAVYFSDVRAIVHHAVIDTYVEMLADEQTRLNVEKEFPETSYFFSSICLDMMKNENLSARYNYVTSNLVATKGARYIHFPICHLSHWTLVVYDMDASRLKHFNSMRNMNGPVGVHYAEALYLKNIVTEMQRQMLDACGRDDVVEMQDFEILLELVVECPQQRPDSLDCAIIVCAVMR</sequence>
<reference evidence="1 2" key="1">
    <citation type="journal article" date="2022" name="Plant J.">
        <title>Chromosome-level genome of Camellia lanceoleosa provides a valuable resource for understanding genome evolution and self-incompatibility.</title>
        <authorList>
            <person name="Gong W."/>
            <person name="Xiao S."/>
            <person name="Wang L."/>
            <person name="Liao Z."/>
            <person name="Chang Y."/>
            <person name="Mo W."/>
            <person name="Hu G."/>
            <person name="Li W."/>
            <person name="Zhao G."/>
            <person name="Zhu H."/>
            <person name="Hu X."/>
            <person name="Ji K."/>
            <person name="Xiang X."/>
            <person name="Song Q."/>
            <person name="Yuan D."/>
            <person name="Jin S."/>
            <person name="Zhang L."/>
        </authorList>
    </citation>
    <scope>NUCLEOTIDE SEQUENCE [LARGE SCALE GENOMIC DNA]</scope>
    <source>
        <strain evidence="1">SQ_2022a</strain>
    </source>
</reference>
<protein>
    <submittedName>
        <fullName evidence="1">Uncharacterized protein</fullName>
    </submittedName>
</protein>
<evidence type="ECO:0000313" key="2">
    <source>
        <dbReference type="Proteomes" id="UP001060215"/>
    </source>
</evidence>
<proteinExistence type="predicted"/>
<dbReference type="Proteomes" id="UP001060215">
    <property type="component" value="Chromosome 3"/>
</dbReference>